<dbReference type="InterPro" id="IPR050445">
    <property type="entry name" value="Bact_polysacc_biosynth/exp"/>
</dbReference>
<keyword evidence="5 8" id="KW-1133">Transmembrane helix</keyword>
<evidence type="ECO:0000256" key="5">
    <source>
        <dbReference type="ARBA" id="ARBA00022989"/>
    </source>
</evidence>
<protein>
    <submittedName>
        <fullName evidence="10">Wzz/FepE/Etk N-terminal domain-containing protein</fullName>
    </submittedName>
</protein>
<reference evidence="10" key="1">
    <citation type="journal article" date="2022" name="Cell Host Microbe">
        <title>Colonization of the live biotherapeutic product VE303 and modulation of the microbiota and metabolites in healthy volunteers.</title>
        <authorList>
            <person name="Dsouza M."/>
            <person name="Menon R."/>
            <person name="Crossette E."/>
            <person name="Bhattarai S.K."/>
            <person name="Schneider J."/>
            <person name="Kim Y.G."/>
            <person name="Reddy S."/>
            <person name="Caballero S."/>
            <person name="Felix C."/>
            <person name="Cornacchione L."/>
            <person name="Hendrickson J."/>
            <person name="Watson A.R."/>
            <person name="Minot S.S."/>
            <person name="Greenfield N."/>
            <person name="Schopf L."/>
            <person name="Szabady R."/>
            <person name="Patarroyo J."/>
            <person name="Smith W."/>
            <person name="Harrison P."/>
            <person name="Kuijper E.J."/>
            <person name="Kelly C.P."/>
            <person name="Olle B."/>
            <person name="Bobilev D."/>
            <person name="Silber J.L."/>
            <person name="Bucci V."/>
            <person name="Roberts B."/>
            <person name="Faith J."/>
            <person name="Norman J.M."/>
        </authorList>
    </citation>
    <scope>NUCLEOTIDE SEQUENCE</scope>
    <source>
        <strain evidence="10">VE303-04</strain>
    </source>
</reference>
<gene>
    <name evidence="10" type="ORF">K5I21_07255</name>
</gene>
<evidence type="ECO:0000259" key="9">
    <source>
        <dbReference type="Pfam" id="PF02706"/>
    </source>
</evidence>
<dbReference type="GO" id="GO:0005886">
    <property type="term" value="C:plasma membrane"/>
    <property type="evidence" value="ECO:0007669"/>
    <property type="project" value="UniProtKB-SubCell"/>
</dbReference>
<evidence type="ECO:0000256" key="8">
    <source>
        <dbReference type="SAM" id="Phobius"/>
    </source>
</evidence>
<name>A0AAW5EZE9_CLOSY</name>
<dbReference type="Proteomes" id="UP001203136">
    <property type="component" value="Unassembled WGS sequence"/>
</dbReference>
<feature type="compositionally biased region" description="Basic and acidic residues" evidence="7">
    <location>
        <begin position="241"/>
        <end position="275"/>
    </location>
</feature>
<comment type="caution">
    <text evidence="10">The sequence shown here is derived from an EMBL/GenBank/DDBJ whole genome shotgun (WGS) entry which is preliminary data.</text>
</comment>
<feature type="compositionally biased region" description="Basic residues" evidence="7">
    <location>
        <begin position="228"/>
        <end position="240"/>
    </location>
</feature>
<evidence type="ECO:0000313" key="11">
    <source>
        <dbReference type="Proteomes" id="UP001203136"/>
    </source>
</evidence>
<evidence type="ECO:0000256" key="7">
    <source>
        <dbReference type="SAM" id="MobiDB-lite"/>
    </source>
</evidence>
<feature type="region of interest" description="Disordered" evidence="7">
    <location>
        <begin position="228"/>
        <end position="281"/>
    </location>
</feature>
<keyword evidence="6 8" id="KW-0472">Membrane</keyword>
<evidence type="ECO:0000256" key="4">
    <source>
        <dbReference type="ARBA" id="ARBA00022692"/>
    </source>
</evidence>
<proteinExistence type="inferred from homology"/>
<organism evidence="10 11">
    <name type="scientific">Clostridium symbiosum</name>
    <name type="common">Bacteroides symbiosus</name>
    <dbReference type="NCBI Taxonomy" id="1512"/>
    <lineage>
        <taxon>Bacteria</taxon>
        <taxon>Bacillati</taxon>
        <taxon>Bacillota</taxon>
        <taxon>Clostridia</taxon>
        <taxon>Lachnospirales</taxon>
        <taxon>Lachnospiraceae</taxon>
        <taxon>Otoolea</taxon>
    </lineage>
</organism>
<evidence type="ECO:0000313" key="10">
    <source>
        <dbReference type="EMBL" id="MCK0085669.1"/>
    </source>
</evidence>
<evidence type="ECO:0000256" key="1">
    <source>
        <dbReference type="ARBA" id="ARBA00004651"/>
    </source>
</evidence>
<dbReference type="RefSeq" id="WP_247213173.1">
    <property type="nucleotide sequence ID" value="NZ_JAINVB010000001.1"/>
</dbReference>
<dbReference type="PANTHER" id="PTHR32309:SF13">
    <property type="entry name" value="FERRIC ENTEROBACTIN TRANSPORT PROTEIN FEPE"/>
    <property type="match status" value="1"/>
</dbReference>
<feature type="transmembrane region" description="Helical" evidence="8">
    <location>
        <begin position="27"/>
        <end position="49"/>
    </location>
</feature>
<feature type="domain" description="Polysaccharide chain length determinant N-terminal" evidence="9">
    <location>
        <begin position="13"/>
        <end position="101"/>
    </location>
</feature>
<comment type="similarity">
    <text evidence="2">Belongs to the CpsC/CapA family.</text>
</comment>
<dbReference type="EMBL" id="JAINVB010000001">
    <property type="protein sequence ID" value="MCK0085669.1"/>
    <property type="molecule type" value="Genomic_DNA"/>
</dbReference>
<evidence type="ECO:0000256" key="2">
    <source>
        <dbReference type="ARBA" id="ARBA00006683"/>
    </source>
</evidence>
<keyword evidence="3" id="KW-1003">Cell membrane</keyword>
<dbReference type="InterPro" id="IPR003856">
    <property type="entry name" value="LPS_length_determ_N"/>
</dbReference>
<dbReference type="Pfam" id="PF02706">
    <property type="entry name" value="Wzz"/>
    <property type="match status" value="1"/>
</dbReference>
<evidence type="ECO:0000256" key="6">
    <source>
        <dbReference type="ARBA" id="ARBA00023136"/>
    </source>
</evidence>
<keyword evidence="4 8" id="KW-0812">Transmembrane</keyword>
<comment type="subcellular location">
    <subcellularLocation>
        <location evidence="1">Cell membrane</location>
        <topology evidence="1">Multi-pass membrane protein</topology>
    </subcellularLocation>
</comment>
<dbReference type="AlphaFoldDB" id="A0AAW5EZE9"/>
<dbReference type="PANTHER" id="PTHR32309">
    <property type="entry name" value="TYROSINE-PROTEIN KINASE"/>
    <property type="match status" value="1"/>
</dbReference>
<dbReference type="GO" id="GO:0004713">
    <property type="term" value="F:protein tyrosine kinase activity"/>
    <property type="evidence" value="ECO:0007669"/>
    <property type="project" value="TreeGrafter"/>
</dbReference>
<accession>A0AAW5EZE9</accession>
<feature type="transmembrane region" description="Helical" evidence="8">
    <location>
        <begin position="182"/>
        <end position="203"/>
    </location>
</feature>
<evidence type="ECO:0000256" key="3">
    <source>
        <dbReference type="ARBA" id="ARBA00022475"/>
    </source>
</evidence>
<sequence length="281" mass="31710">MEKMYTEDKEEIEIDLRELLFELKKRLWLILVALFLGIGIAGAGSAFLITPQYKSEAKLYILSKETTLTSLADLQIGSQLTQDYKVLVSSRPVMEGVINHLKLDYSYKELAGKLTVENPQNTRILSLTVRDENPYMAKQIVDDIANTASDYIGEIMEMVPPKMIEDGVVASEPYSPSIKRNALLGGILAVFLICALIAVRVVFSDTVKSEEDVERYLSIPVLAVIPKKREKGKKKEKHKSPKEPGKGETRKGETRKGETRKGETRKEEIRKEVKGPKRRSR</sequence>